<evidence type="ECO:0000256" key="1">
    <source>
        <dbReference type="ARBA" id="ARBA00022490"/>
    </source>
</evidence>
<dbReference type="RefSeq" id="WP_072825189.1">
    <property type="nucleotide sequence ID" value="NZ_LT670849.1"/>
</dbReference>
<dbReference type="HAMAP" id="MF_01110">
    <property type="entry name" value="ArgC_type2"/>
    <property type="match status" value="1"/>
</dbReference>
<name>A0A1M7UWG5_9BRAD</name>
<protein>
    <recommendedName>
        <fullName evidence="6">N-acetyl-gamma-glutamyl-phosphate reductase</fullName>
        <shortName evidence="6">AGPR</shortName>
        <ecNumber evidence="6">1.2.1.38</ecNumber>
    </recommendedName>
    <alternativeName>
        <fullName evidence="6">N-acetyl-glutamate semialdehyde dehydrogenase</fullName>
        <shortName evidence="6">NAGSA dehydrogenase</shortName>
    </alternativeName>
</protein>
<dbReference type="GO" id="GO:0003942">
    <property type="term" value="F:N-acetyl-gamma-glutamyl-phosphate reductase activity"/>
    <property type="evidence" value="ECO:0007669"/>
    <property type="project" value="UniProtKB-UniRule"/>
</dbReference>
<evidence type="ECO:0000256" key="4">
    <source>
        <dbReference type="ARBA" id="ARBA00022857"/>
    </source>
</evidence>
<proteinExistence type="inferred from homology"/>
<evidence type="ECO:0000256" key="2">
    <source>
        <dbReference type="ARBA" id="ARBA00022571"/>
    </source>
</evidence>
<dbReference type="PANTHER" id="PTHR32338:SF10">
    <property type="entry name" value="N-ACETYL-GAMMA-GLUTAMYL-PHOSPHATE REDUCTASE, CHLOROPLASTIC-RELATED"/>
    <property type="match status" value="1"/>
</dbReference>
<dbReference type="InterPro" id="IPR000534">
    <property type="entry name" value="Semialdehyde_DH_NAD-bd"/>
</dbReference>
<dbReference type="Gene3D" id="3.40.50.720">
    <property type="entry name" value="NAD(P)-binding Rossmann-like Domain"/>
    <property type="match status" value="1"/>
</dbReference>
<dbReference type="SUPFAM" id="SSF51735">
    <property type="entry name" value="NAD(P)-binding Rossmann-fold domains"/>
    <property type="match status" value="1"/>
</dbReference>
<dbReference type="PANTHER" id="PTHR32338">
    <property type="entry name" value="N-ACETYL-GAMMA-GLUTAMYL-PHOSPHATE REDUCTASE, CHLOROPLASTIC-RELATED-RELATED"/>
    <property type="match status" value="1"/>
</dbReference>
<accession>A0A1M7UWG5</accession>
<comment type="subcellular location">
    <subcellularLocation>
        <location evidence="6">Cytoplasm</location>
    </subcellularLocation>
</comment>
<dbReference type="CDD" id="cd23935">
    <property type="entry name" value="AGPR_2_C"/>
    <property type="match status" value="1"/>
</dbReference>
<dbReference type="InterPro" id="IPR023013">
    <property type="entry name" value="AGPR_AS"/>
</dbReference>
<reference evidence="10" key="1">
    <citation type="submission" date="2016-11" db="EMBL/GenBank/DDBJ databases">
        <authorList>
            <person name="Varghese N."/>
            <person name="Submissions S."/>
        </authorList>
    </citation>
    <scope>NUCLEOTIDE SEQUENCE [LARGE SCALE GENOMIC DNA]</scope>
    <source>
        <strain evidence="10">GAS401</strain>
    </source>
</reference>
<comment type="function">
    <text evidence="6">Catalyzes the NADPH-dependent reduction of N-acetyl-5-glutamyl phosphate to yield N-acetyl-L-glutamate 5-semialdehyde.</text>
</comment>
<dbReference type="UniPathway" id="UPA00068">
    <property type="reaction ID" value="UER00108"/>
</dbReference>
<dbReference type="GO" id="GO:0005737">
    <property type="term" value="C:cytoplasm"/>
    <property type="evidence" value="ECO:0007669"/>
    <property type="project" value="UniProtKB-SubCell"/>
</dbReference>
<dbReference type="GO" id="GO:0006526">
    <property type="term" value="P:L-arginine biosynthetic process"/>
    <property type="evidence" value="ECO:0007669"/>
    <property type="project" value="UniProtKB-UniRule"/>
</dbReference>
<evidence type="ECO:0000256" key="7">
    <source>
        <dbReference type="PROSITE-ProRule" id="PRU10010"/>
    </source>
</evidence>
<dbReference type="Pfam" id="PF22698">
    <property type="entry name" value="Semialdhyde_dhC_1"/>
    <property type="match status" value="1"/>
</dbReference>
<feature type="active site" evidence="6 7">
    <location>
        <position position="134"/>
    </location>
</feature>
<dbReference type="EMBL" id="LT670849">
    <property type="protein sequence ID" value="SHN87257.1"/>
    <property type="molecule type" value="Genomic_DNA"/>
</dbReference>
<evidence type="ECO:0000259" key="8">
    <source>
        <dbReference type="SMART" id="SM00859"/>
    </source>
</evidence>
<evidence type="ECO:0000256" key="6">
    <source>
        <dbReference type="HAMAP-Rule" id="MF_01110"/>
    </source>
</evidence>
<feature type="domain" description="Semialdehyde dehydrogenase NAD-binding" evidence="8">
    <location>
        <begin position="19"/>
        <end position="123"/>
    </location>
</feature>
<keyword evidence="4 6" id="KW-0521">NADP</keyword>
<comment type="catalytic activity">
    <reaction evidence="6">
        <text>N-acetyl-L-glutamate 5-semialdehyde + phosphate + NADP(+) = N-acetyl-L-glutamyl 5-phosphate + NADPH + H(+)</text>
        <dbReference type="Rhea" id="RHEA:21588"/>
        <dbReference type="ChEBI" id="CHEBI:15378"/>
        <dbReference type="ChEBI" id="CHEBI:29123"/>
        <dbReference type="ChEBI" id="CHEBI:43474"/>
        <dbReference type="ChEBI" id="CHEBI:57783"/>
        <dbReference type="ChEBI" id="CHEBI:57936"/>
        <dbReference type="ChEBI" id="CHEBI:58349"/>
        <dbReference type="EC" id="1.2.1.38"/>
    </reaction>
</comment>
<comment type="similarity">
    <text evidence="6">Belongs to the NAGSA dehydrogenase family. Type 2 subfamily.</text>
</comment>
<dbReference type="GO" id="GO:0051287">
    <property type="term" value="F:NAD binding"/>
    <property type="evidence" value="ECO:0007669"/>
    <property type="project" value="InterPro"/>
</dbReference>
<evidence type="ECO:0000256" key="3">
    <source>
        <dbReference type="ARBA" id="ARBA00022605"/>
    </source>
</evidence>
<dbReference type="OrthoDB" id="9801289at2"/>
<keyword evidence="10" id="KW-1185">Reference proteome</keyword>
<evidence type="ECO:0000313" key="9">
    <source>
        <dbReference type="EMBL" id="SHN87257.1"/>
    </source>
</evidence>
<keyword evidence="2 6" id="KW-0055">Arginine biosynthesis</keyword>
<dbReference type="InterPro" id="IPR050085">
    <property type="entry name" value="AGPR"/>
</dbReference>
<dbReference type="Proteomes" id="UP000184096">
    <property type="component" value="Chromosome I"/>
</dbReference>
<dbReference type="InterPro" id="IPR058924">
    <property type="entry name" value="AGPR_dimerisation_dom"/>
</dbReference>
<dbReference type="Gene3D" id="3.30.360.10">
    <property type="entry name" value="Dihydrodipicolinate Reductase, domain 2"/>
    <property type="match status" value="1"/>
</dbReference>
<dbReference type="SMART" id="SM00859">
    <property type="entry name" value="Semialdhyde_dh"/>
    <property type="match status" value="1"/>
</dbReference>
<keyword evidence="1 6" id="KW-0963">Cytoplasm</keyword>
<dbReference type="EC" id="1.2.1.38" evidence="6"/>
<dbReference type="AlphaFoldDB" id="A0A1M7UWG5"/>
<dbReference type="PROSITE" id="PS01224">
    <property type="entry name" value="ARGC"/>
    <property type="match status" value="1"/>
</dbReference>
<keyword evidence="5 6" id="KW-0560">Oxidoreductase</keyword>
<gene>
    <name evidence="6" type="primary">argC</name>
    <name evidence="9" type="ORF">SAMN05444170_7090</name>
</gene>
<evidence type="ECO:0000256" key="5">
    <source>
        <dbReference type="ARBA" id="ARBA00023002"/>
    </source>
</evidence>
<dbReference type="NCBIfam" id="TIGR01851">
    <property type="entry name" value="argC_other"/>
    <property type="match status" value="1"/>
</dbReference>
<comment type="pathway">
    <text evidence="6">Amino-acid biosynthesis; L-arginine biosynthesis; N(2)-acetyl-L-ornithine from L-glutamate: step 3/4.</text>
</comment>
<dbReference type="SUPFAM" id="SSF55347">
    <property type="entry name" value="Glyceraldehyde-3-phosphate dehydrogenase-like, C-terminal domain"/>
    <property type="match status" value="1"/>
</dbReference>
<keyword evidence="3 6" id="KW-0028">Amino-acid biosynthesis</keyword>
<dbReference type="InterPro" id="IPR036291">
    <property type="entry name" value="NAD(P)-bd_dom_sf"/>
</dbReference>
<organism evidence="9 10">
    <name type="scientific">Bradyrhizobium erythrophlei</name>
    <dbReference type="NCBI Taxonomy" id="1437360"/>
    <lineage>
        <taxon>Bacteria</taxon>
        <taxon>Pseudomonadati</taxon>
        <taxon>Pseudomonadota</taxon>
        <taxon>Alphaproteobacteria</taxon>
        <taxon>Hyphomicrobiales</taxon>
        <taxon>Nitrobacteraceae</taxon>
        <taxon>Bradyrhizobium</taxon>
    </lineage>
</organism>
<sequence>MSVSDTKESQTAGAATKSAVFVDGASGTTGLGINERLRLQNDVVVKAIAEDKRKDASAKRALMEEVDLVILCLPDAAAKETVALIDGMGAAAPKILDASTAFRVAPDWAYGFPELAADQADKIRNVKKVANPGCYPTGGIALLRPLVDAGLMPPDYPVTVNAVSGYSGGGKSMIASFEDGSAPSFELYGLGFEHKHLPEMQLYSKLTHRPIFVPSVGNFRQGMLVSVPLQLDALPGKVGGAELHAALSQRYAGSRYVSVLPLDNEAARSGKLEPEALNDTNKLELYVFASDKHRQAVLVARLDNLGKGASGAAVQNMRLMLGLSDS</sequence>
<evidence type="ECO:0000313" key="10">
    <source>
        <dbReference type="Proteomes" id="UP000184096"/>
    </source>
</evidence>
<dbReference type="InterPro" id="IPR010136">
    <property type="entry name" value="AGPR_type-2"/>
</dbReference>
<dbReference type="Pfam" id="PF01118">
    <property type="entry name" value="Semialdhyde_dh"/>
    <property type="match status" value="1"/>
</dbReference>